<organism evidence="1">
    <name type="scientific">marine sediment metagenome</name>
    <dbReference type="NCBI Taxonomy" id="412755"/>
    <lineage>
        <taxon>unclassified sequences</taxon>
        <taxon>metagenomes</taxon>
        <taxon>ecological metagenomes</taxon>
    </lineage>
</organism>
<dbReference type="InterPro" id="IPR038404">
    <property type="entry name" value="TRAP_DctP_sf"/>
</dbReference>
<name>X1MY57_9ZZZZ</name>
<accession>X1MY57</accession>
<proteinExistence type="predicted"/>
<sequence length="35" mass="3952">MKVSEVAKYHTIINLCYDCFTVPMNLSVFDGLPSD</sequence>
<evidence type="ECO:0000313" key="1">
    <source>
        <dbReference type="EMBL" id="GAI19580.1"/>
    </source>
</evidence>
<dbReference type="AlphaFoldDB" id="X1MY57"/>
<dbReference type="EMBL" id="BARV01022364">
    <property type="protein sequence ID" value="GAI19580.1"/>
    <property type="molecule type" value="Genomic_DNA"/>
</dbReference>
<reference evidence="1" key="1">
    <citation type="journal article" date="2014" name="Front. Microbiol.">
        <title>High frequency of phylogenetically diverse reductive dehalogenase-homologous genes in deep subseafloor sedimentary metagenomes.</title>
        <authorList>
            <person name="Kawai M."/>
            <person name="Futagami T."/>
            <person name="Toyoda A."/>
            <person name="Takaki Y."/>
            <person name="Nishi S."/>
            <person name="Hori S."/>
            <person name="Arai W."/>
            <person name="Tsubouchi T."/>
            <person name="Morono Y."/>
            <person name="Uchiyama I."/>
            <person name="Ito T."/>
            <person name="Fujiyama A."/>
            <person name="Inagaki F."/>
            <person name="Takami H."/>
        </authorList>
    </citation>
    <scope>NUCLEOTIDE SEQUENCE</scope>
    <source>
        <strain evidence="1">Expedition CK06-06</strain>
    </source>
</reference>
<gene>
    <name evidence="1" type="ORF">S06H3_36887</name>
</gene>
<protein>
    <submittedName>
        <fullName evidence="1">Uncharacterized protein</fullName>
    </submittedName>
</protein>
<feature type="non-terminal residue" evidence="1">
    <location>
        <position position="35"/>
    </location>
</feature>
<dbReference type="Gene3D" id="3.40.190.170">
    <property type="entry name" value="Bacterial extracellular solute-binding protein, family 7"/>
    <property type="match status" value="1"/>
</dbReference>
<comment type="caution">
    <text evidence="1">The sequence shown here is derived from an EMBL/GenBank/DDBJ whole genome shotgun (WGS) entry which is preliminary data.</text>
</comment>